<dbReference type="InterPro" id="IPR014395">
    <property type="entry name" value="Pen/GL7ACA/AHL_acylase"/>
</dbReference>
<dbReference type="Proteomes" id="UP001499954">
    <property type="component" value="Unassembled WGS sequence"/>
</dbReference>
<feature type="compositionally biased region" description="Gly residues" evidence="4">
    <location>
        <begin position="108"/>
        <end position="118"/>
    </location>
</feature>
<comment type="similarity">
    <text evidence="1">Belongs to the peptidase S45 family.</text>
</comment>
<evidence type="ECO:0000256" key="2">
    <source>
        <dbReference type="ARBA" id="ARBA00022801"/>
    </source>
</evidence>
<evidence type="ECO:0000256" key="1">
    <source>
        <dbReference type="ARBA" id="ARBA00006586"/>
    </source>
</evidence>
<dbReference type="RefSeq" id="WP_170298422.1">
    <property type="nucleotide sequence ID" value="NZ_BAAAMK010000004.1"/>
</dbReference>
<dbReference type="Gene3D" id="3.60.20.10">
    <property type="entry name" value="Glutamine Phosphoribosylpyrophosphate, subunit 1, domain 1"/>
    <property type="match status" value="1"/>
</dbReference>
<dbReference type="EMBL" id="BAAAMK010000004">
    <property type="protein sequence ID" value="GAA1957181.1"/>
    <property type="molecule type" value="Genomic_DNA"/>
</dbReference>
<keyword evidence="2" id="KW-0378">Hydrolase</keyword>
<name>A0ABP5C5U4_9MICO</name>
<sequence length="730" mass="78526">MISRDELGIPFVRGGDVFELAAAQGEVTAHDRGWQIEVDRRRAEGTLSALIGQAGLDWDVFARRARLDDTARRAFDGLGDEDRAFVRAYVDGVQRGMRQSAADADAGPGSGSRSGSGGAAAVEFAELDARFGERAPLDDWPDHAPLGILHVAHALFSSFPSLLWAEHVERTLGDAWVDPLTGGDDAEPSSGSNAWAVHGSLTESGFPLLAGDPHRLFELPGVYQQVGLACDEFDVIGLAFPGVPGIAHFGHTGDAAWGITNAMAHSVDVFRERLRRVGGGHGEHPRVEALGPGGWRAASVERSLIEVRGADPVWVEAIETERGTVVTDLSPLPDGEFEAWSVRMPARAERDLGFAALLPLLRARSAADVVAAFGRWVDPVNRVLAADRQGVVLSATVGRAPDRAHVERRLPLDGRVAGPVADRRMPRAVAVDTIAVDANERPTNPDVDLGRAYAPPHRARRIRELIAERHPSSVDELAPIWGDALLGGLDEWLALLDELDELDGLDGLQADALRARDELRAWDGVMRTDSPAAARFAAFREELVARVAALPELERLHDAHPFGAIFDPWMGARGRIAAALPGLLHTPALANRRDALIRDALAAAATRPAEAWGDEHRLLPLHVFADIDGVADPGRDLDAPLSGDGESVRCTGSTPGVTRRSWRGSVARWAWDLGDRDRSRWSVPFGASGDPASPHFADQLADWVAAEPPRVAPTHPRPPAASDLDRTEPE</sequence>
<evidence type="ECO:0000313" key="5">
    <source>
        <dbReference type="EMBL" id="GAA1957181.1"/>
    </source>
</evidence>
<evidence type="ECO:0000256" key="3">
    <source>
        <dbReference type="ARBA" id="ARBA00023145"/>
    </source>
</evidence>
<dbReference type="Gene3D" id="2.30.120.10">
    <property type="match status" value="1"/>
</dbReference>
<protein>
    <recommendedName>
        <fullName evidence="7">Penicillin amidase</fullName>
    </recommendedName>
</protein>
<feature type="region of interest" description="Disordered" evidence="4">
    <location>
        <begin position="705"/>
        <end position="730"/>
    </location>
</feature>
<reference evidence="6" key="1">
    <citation type="journal article" date="2019" name="Int. J. Syst. Evol. Microbiol.">
        <title>The Global Catalogue of Microorganisms (GCM) 10K type strain sequencing project: providing services to taxonomists for standard genome sequencing and annotation.</title>
        <authorList>
            <consortium name="The Broad Institute Genomics Platform"/>
            <consortium name="The Broad Institute Genome Sequencing Center for Infectious Disease"/>
            <person name="Wu L."/>
            <person name="Ma J."/>
        </authorList>
    </citation>
    <scope>NUCLEOTIDE SEQUENCE [LARGE SCALE GENOMIC DNA]</scope>
    <source>
        <strain evidence="6">JCM 13584</strain>
    </source>
</reference>
<comment type="caution">
    <text evidence="5">The sequence shown here is derived from an EMBL/GenBank/DDBJ whole genome shotgun (WGS) entry which is preliminary data.</text>
</comment>
<accession>A0ABP5C5U4</accession>
<feature type="region of interest" description="Disordered" evidence="4">
    <location>
        <begin position="635"/>
        <end position="656"/>
    </location>
</feature>
<keyword evidence="3" id="KW-0865">Zymogen</keyword>
<evidence type="ECO:0008006" key="7">
    <source>
        <dbReference type="Google" id="ProtNLM"/>
    </source>
</evidence>
<dbReference type="Gene3D" id="1.10.1400.10">
    <property type="match status" value="1"/>
</dbReference>
<feature type="region of interest" description="Disordered" evidence="4">
    <location>
        <begin position="99"/>
        <end position="118"/>
    </location>
</feature>
<dbReference type="InterPro" id="IPR029055">
    <property type="entry name" value="Ntn_hydrolases_N"/>
</dbReference>
<dbReference type="Gene3D" id="1.10.439.10">
    <property type="entry name" value="Penicillin Amidohydrolase, domain 1"/>
    <property type="match status" value="1"/>
</dbReference>
<proteinExistence type="inferred from homology"/>
<dbReference type="PIRSF" id="PIRSF001227">
    <property type="entry name" value="Pen_acylase"/>
    <property type="match status" value="1"/>
</dbReference>
<gene>
    <name evidence="5" type="ORF">GCM10009717_24360</name>
</gene>
<evidence type="ECO:0000256" key="4">
    <source>
        <dbReference type="SAM" id="MobiDB-lite"/>
    </source>
</evidence>
<dbReference type="InterPro" id="IPR043147">
    <property type="entry name" value="Penicillin_amidase_A-knob"/>
</dbReference>
<dbReference type="PANTHER" id="PTHR34218">
    <property type="entry name" value="PEPTIDASE S45 PENICILLIN AMIDASE"/>
    <property type="match status" value="1"/>
</dbReference>
<dbReference type="PANTHER" id="PTHR34218:SF4">
    <property type="entry name" value="ACYL-HOMOSERINE LACTONE ACYLASE QUIP"/>
    <property type="match status" value="1"/>
</dbReference>
<keyword evidence="6" id="KW-1185">Reference proteome</keyword>
<dbReference type="InterPro" id="IPR023343">
    <property type="entry name" value="Penicillin_amidase_dom1"/>
</dbReference>
<dbReference type="SUPFAM" id="SSF56235">
    <property type="entry name" value="N-terminal nucleophile aminohydrolases (Ntn hydrolases)"/>
    <property type="match status" value="1"/>
</dbReference>
<evidence type="ECO:0000313" key="6">
    <source>
        <dbReference type="Proteomes" id="UP001499954"/>
    </source>
</evidence>
<organism evidence="5 6">
    <name type="scientific">Agromyces allii</name>
    <dbReference type="NCBI Taxonomy" id="393607"/>
    <lineage>
        <taxon>Bacteria</taxon>
        <taxon>Bacillati</taxon>
        <taxon>Actinomycetota</taxon>
        <taxon>Actinomycetes</taxon>
        <taxon>Micrococcales</taxon>
        <taxon>Microbacteriaceae</taxon>
        <taxon>Agromyces</taxon>
    </lineage>
</organism>
<dbReference type="InterPro" id="IPR043146">
    <property type="entry name" value="Penicillin_amidase_N_B-knob"/>
</dbReference>
<dbReference type="Pfam" id="PF01804">
    <property type="entry name" value="Penicil_amidase"/>
    <property type="match status" value="1"/>
</dbReference>
<dbReference type="InterPro" id="IPR002692">
    <property type="entry name" value="S45"/>
</dbReference>